<dbReference type="PRINTS" id="PR00990">
    <property type="entry name" value="RIBOKINASE"/>
</dbReference>
<feature type="binding site" evidence="9">
    <location>
        <begin position="37"/>
        <end position="41"/>
    </location>
    <ligand>
        <name>substrate</name>
    </ligand>
</feature>
<gene>
    <name evidence="9" type="primary">rbsK</name>
    <name evidence="11" type="ORF">SAMN02982931_00591</name>
</gene>
<comment type="subunit">
    <text evidence="9">Homodimer.</text>
</comment>
<dbReference type="GO" id="GO:0005524">
    <property type="term" value="F:ATP binding"/>
    <property type="evidence" value="ECO:0007669"/>
    <property type="project" value="UniProtKB-UniRule"/>
</dbReference>
<dbReference type="PANTHER" id="PTHR10584">
    <property type="entry name" value="SUGAR KINASE"/>
    <property type="match status" value="1"/>
</dbReference>
<dbReference type="RefSeq" id="WP_090874687.1">
    <property type="nucleotide sequence ID" value="NZ_FMXQ01000001.1"/>
</dbReference>
<dbReference type="InterPro" id="IPR011611">
    <property type="entry name" value="PfkB_dom"/>
</dbReference>
<keyword evidence="5 9" id="KW-0067">ATP-binding</keyword>
<feature type="binding site" evidence="9">
    <location>
        <position position="135"/>
    </location>
    <ligand>
        <name>substrate</name>
    </ligand>
</feature>
<name>A0A1G6AGK1_9HYPH</name>
<feature type="binding site" evidence="9">
    <location>
        <position position="247"/>
    </location>
    <ligand>
        <name>substrate</name>
    </ligand>
</feature>
<evidence type="ECO:0000256" key="8">
    <source>
        <dbReference type="ARBA" id="ARBA00023277"/>
    </source>
</evidence>
<keyword evidence="3 9" id="KW-0547">Nucleotide-binding</keyword>
<evidence type="ECO:0000256" key="4">
    <source>
        <dbReference type="ARBA" id="ARBA00022777"/>
    </source>
</evidence>
<feature type="binding site" evidence="9">
    <location>
        <begin position="9"/>
        <end position="11"/>
    </location>
    <ligand>
        <name>substrate</name>
    </ligand>
</feature>
<dbReference type="InterPro" id="IPR011877">
    <property type="entry name" value="Ribokinase"/>
</dbReference>
<feature type="active site" description="Proton acceptor" evidence="9">
    <location>
        <position position="247"/>
    </location>
</feature>
<evidence type="ECO:0000256" key="9">
    <source>
        <dbReference type="HAMAP-Rule" id="MF_01987"/>
    </source>
</evidence>
<dbReference type="EMBL" id="FMXQ01000001">
    <property type="protein sequence ID" value="SDB07547.1"/>
    <property type="molecule type" value="Genomic_DNA"/>
</dbReference>
<keyword evidence="12" id="KW-1185">Reference proteome</keyword>
<dbReference type="AlphaFoldDB" id="A0A1G6AGK1"/>
<feature type="domain" description="Carbohydrate kinase PfkB" evidence="10">
    <location>
        <begin position="2"/>
        <end position="289"/>
    </location>
</feature>
<keyword evidence="9" id="KW-0963">Cytoplasm</keyword>
<reference evidence="11 12" key="1">
    <citation type="submission" date="2016-10" db="EMBL/GenBank/DDBJ databases">
        <authorList>
            <person name="de Groot N.N."/>
        </authorList>
    </citation>
    <scope>NUCLEOTIDE SEQUENCE [LARGE SCALE GENOMIC DNA]</scope>
    <source>
        <strain evidence="11 12">ATCC 35022</strain>
    </source>
</reference>
<dbReference type="EC" id="2.7.1.15" evidence="9"/>
<feature type="binding site" evidence="9">
    <location>
        <position position="241"/>
    </location>
    <ligand>
        <name>K(+)</name>
        <dbReference type="ChEBI" id="CHEBI:29103"/>
    </ligand>
</feature>
<sequence length="297" mass="30002">MITVFGSINVDIVSRVAKSPQPGETVMGSDYQLIAGGKGANQALAARRAGAKVRLVGAIGDDDIAGRALTELDPAGVDLSDVAHLAGTTGVAIITVNDAGENTIVVSPGANARVSATQVPPDSFSAEDTLLLQMEVPHDENRAVARRAAAAGARVVLSLAPFSPIDVEQLDPASIVIVNEHEAADFARHLGLSARGETAVVTALARRLNRTVIATLGPEGAVASGPDGLIRVPALAVTPVDTTGAGDTFAGVLAAYLDEGATLEAAMAKAAIAGSLACTKHGAQPSFPTRAEIEAAI</sequence>
<organism evidence="11 12">
    <name type="scientific">Bauldia litoralis</name>
    <dbReference type="NCBI Taxonomy" id="665467"/>
    <lineage>
        <taxon>Bacteria</taxon>
        <taxon>Pseudomonadati</taxon>
        <taxon>Pseudomonadota</taxon>
        <taxon>Alphaproteobacteria</taxon>
        <taxon>Hyphomicrobiales</taxon>
        <taxon>Kaistiaceae</taxon>
        <taxon>Bauldia</taxon>
    </lineage>
</organism>
<proteinExistence type="inferred from homology"/>
<feature type="binding site" evidence="9">
    <location>
        <position position="282"/>
    </location>
    <ligand>
        <name>K(+)</name>
        <dbReference type="ChEBI" id="CHEBI:29103"/>
    </ligand>
</feature>
<keyword evidence="8 9" id="KW-0119">Carbohydrate metabolism</keyword>
<evidence type="ECO:0000313" key="11">
    <source>
        <dbReference type="EMBL" id="SDB07547.1"/>
    </source>
</evidence>
<feature type="binding site" evidence="9">
    <location>
        <position position="243"/>
    </location>
    <ligand>
        <name>K(+)</name>
        <dbReference type="ChEBI" id="CHEBI:29103"/>
    </ligand>
</feature>
<feature type="binding site" evidence="9">
    <location>
        <position position="277"/>
    </location>
    <ligand>
        <name>K(+)</name>
        <dbReference type="ChEBI" id="CHEBI:29103"/>
    </ligand>
</feature>
<dbReference type="Gene3D" id="3.40.1190.20">
    <property type="match status" value="1"/>
</dbReference>
<evidence type="ECO:0000256" key="7">
    <source>
        <dbReference type="ARBA" id="ARBA00022958"/>
    </source>
</evidence>
<dbReference type="InterPro" id="IPR029056">
    <property type="entry name" value="Ribokinase-like"/>
</dbReference>
<dbReference type="GO" id="GO:0046872">
    <property type="term" value="F:metal ion binding"/>
    <property type="evidence" value="ECO:0007669"/>
    <property type="project" value="UniProtKB-KW"/>
</dbReference>
<comment type="caution">
    <text evidence="9">Lacks conserved residue(s) required for the propagation of feature annotation.</text>
</comment>
<keyword evidence="4 9" id="KW-0418">Kinase</keyword>
<feature type="binding site" evidence="9">
    <location>
        <position position="280"/>
    </location>
    <ligand>
        <name>K(+)</name>
        <dbReference type="ChEBI" id="CHEBI:29103"/>
    </ligand>
</feature>
<comment type="pathway">
    <text evidence="9">Carbohydrate metabolism; D-ribose degradation; D-ribose 5-phosphate from beta-D-ribopyranose: step 2/2.</text>
</comment>
<evidence type="ECO:0000256" key="6">
    <source>
        <dbReference type="ARBA" id="ARBA00022842"/>
    </source>
</evidence>
<dbReference type="PANTHER" id="PTHR10584:SF166">
    <property type="entry name" value="RIBOKINASE"/>
    <property type="match status" value="1"/>
</dbReference>
<dbReference type="CDD" id="cd01174">
    <property type="entry name" value="ribokinase"/>
    <property type="match status" value="1"/>
</dbReference>
<comment type="catalytic activity">
    <reaction evidence="9">
        <text>D-ribose + ATP = D-ribose 5-phosphate + ADP + H(+)</text>
        <dbReference type="Rhea" id="RHEA:13697"/>
        <dbReference type="ChEBI" id="CHEBI:15378"/>
        <dbReference type="ChEBI" id="CHEBI:30616"/>
        <dbReference type="ChEBI" id="CHEBI:47013"/>
        <dbReference type="ChEBI" id="CHEBI:78346"/>
        <dbReference type="ChEBI" id="CHEBI:456216"/>
        <dbReference type="EC" id="2.7.1.15"/>
    </reaction>
</comment>
<comment type="activity regulation">
    <text evidence="9">Activated by a monovalent cation that binds near, but not in, the active site. The most likely occupant of the site in vivo is potassium. Ion binding induces a conformational change that may alter substrate affinity.</text>
</comment>
<dbReference type="OrthoDB" id="9775849at2"/>
<feature type="binding site" evidence="9">
    <location>
        <begin position="246"/>
        <end position="247"/>
    </location>
    <ligand>
        <name>ATP</name>
        <dbReference type="ChEBI" id="CHEBI:30616"/>
    </ligand>
</feature>
<dbReference type="UniPathway" id="UPA00916">
    <property type="reaction ID" value="UER00889"/>
</dbReference>
<evidence type="ECO:0000256" key="1">
    <source>
        <dbReference type="ARBA" id="ARBA00022679"/>
    </source>
</evidence>
<comment type="similarity">
    <text evidence="9">Belongs to the carbohydrate kinase PfkB family. Ribokinase subfamily.</text>
</comment>
<feature type="binding site" evidence="9">
    <location>
        <position position="286"/>
    </location>
    <ligand>
        <name>K(+)</name>
        <dbReference type="ChEBI" id="CHEBI:29103"/>
    </ligand>
</feature>
<dbReference type="SUPFAM" id="SSF53613">
    <property type="entry name" value="Ribokinase-like"/>
    <property type="match status" value="1"/>
</dbReference>
<evidence type="ECO:0000259" key="10">
    <source>
        <dbReference type="Pfam" id="PF00294"/>
    </source>
</evidence>
<dbReference type="Proteomes" id="UP000199071">
    <property type="component" value="Unassembled WGS sequence"/>
</dbReference>
<accession>A0A1G6AGK1</accession>
<dbReference type="STRING" id="665467.SAMN02982931_00591"/>
<keyword evidence="7 9" id="KW-0630">Potassium</keyword>
<keyword evidence="6 9" id="KW-0460">Magnesium</keyword>
<evidence type="ECO:0000313" key="12">
    <source>
        <dbReference type="Proteomes" id="UP000199071"/>
    </source>
</evidence>
<keyword evidence="2 9" id="KW-0479">Metal-binding</keyword>
<keyword evidence="1 9" id="KW-0808">Transferase</keyword>
<dbReference type="InterPro" id="IPR002139">
    <property type="entry name" value="Ribo/fructo_kinase"/>
</dbReference>
<dbReference type="Pfam" id="PF00294">
    <property type="entry name" value="PfkB"/>
    <property type="match status" value="1"/>
</dbReference>
<evidence type="ECO:0000256" key="5">
    <source>
        <dbReference type="ARBA" id="ARBA00022840"/>
    </source>
</evidence>
<protein>
    <recommendedName>
        <fullName evidence="9">Ribokinase</fullName>
        <shortName evidence="9">RK</shortName>
        <ecNumber evidence="9">2.7.1.15</ecNumber>
    </recommendedName>
</protein>
<evidence type="ECO:0000256" key="3">
    <source>
        <dbReference type="ARBA" id="ARBA00022741"/>
    </source>
</evidence>
<comment type="cofactor">
    <cofactor evidence="9">
        <name>Mg(2+)</name>
        <dbReference type="ChEBI" id="CHEBI:18420"/>
    </cofactor>
    <text evidence="9">Requires a divalent cation, most likely magnesium in vivo, as an electrophilic catalyst to aid phosphoryl group transfer. It is the chelate of the metal and the nucleotide that is the actual substrate.</text>
</comment>
<feature type="binding site" evidence="9">
    <location>
        <position position="179"/>
    </location>
    <ligand>
        <name>ATP</name>
        <dbReference type="ChEBI" id="CHEBI:30616"/>
    </ligand>
</feature>
<dbReference type="GO" id="GO:0005829">
    <property type="term" value="C:cytosol"/>
    <property type="evidence" value="ECO:0007669"/>
    <property type="project" value="TreeGrafter"/>
</dbReference>
<comment type="subcellular location">
    <subcellularLocation>
        <location evidence="9">Cytoplasm</location>
    </subcellularLocation>
</comment>
<comment type="function">
    <text evidence="9">Catalyzes the phosphorylation of ribose at O-5 in a reaction requiring ATP and magnesium. The resulting D-ribose-5-phosphate can then be used either for sythesis of nucleotides, histidine, and tryptophan, or as a component of the pentose phosphate pathway.</text>
</comment>
<dbReference type="HAMAP" id="MF_01987">
    <property type="entry name" value="Ribokinase"/>
    <property type="match status" value="1"/>
</dbReference>
<evidence type="ECO:0000256" key="2">
    <source>
        <dbReference type="ARBA" id="ARBA00022723"/>
    </source>
</evidence>
<feature type="binding site" evidence="9">
    <location>
        <begin position="215"/>
        <end position="220"/>
    </location>
    <ligand>
        <name>ATP</name>
        <dbReference type="ChEBI" id="CHEBI:30616"/>
    </ligand>
</feature>
<dbReference type="GO" id="GO:0019303">
    <property type="term" value="P:D-ribose catabolic process"/>
    <property type="evidence" value="ECO:0007669"/>
    <property type="project" value="UniProtKB-UniRule"/>
</dbReference>
<dbReference type="GO" id="GO:0004747">
    <property type="term" value="F:ribokinase activity"/>
    <property type="evidence" value="ECO:0007669"/>
    <property type="project" value="UniProtKB-UniRule"/>
</dbReference>